<dbReference type="Gene3D" id="3.40.1080.10">
    <property type="entry name" value="Glutaconate Coenzyme A-transferase"/>
    <property type="match status" value="1"/>
</dbReference>
<sequence>VEKVFSSFDEAVSDIFDGAVIMVSGFGGTGGTAQNLIVALRDHGASNLTIISNTAGLASLMGFGTLPGHSAIDCGILIDNDQVGKLIASYPVSPSPSKINSFESHFREGKIGLELVPQGTLAERIRAGGAGIPAFFTPTGVGTELSEGKEVREFDGRSYIMETALKSDFALVKAHKADTLGNLSYKGTSQNFGAVMVRSSGISIVEVDEIVSPGQIESHLINTPALFVDRIVKR</sequence>
<dbReference type="GO" id="GO:0008410">
    <property type="term" value="F:CoA-transferase activity"/>
    <property type="evidence" value="ECO:0007669"/>
    <property type="project" value="InterPro"/>
</dbReference>
<dbReference type="SMART" id="SM00882">
    <property type="entry name" value="CoA_trans"/>
    <property type="match status" value="1"/>
</dbReference>
<keyword evidence="1" id="KW-0808">Transferase</keyword>
<evidence type="ECO:0000256" key="1">
    <source>
        <dbReference type="ARBA" id="ARBA00022679"/>
    </source>
</evidence>
<gene>
    <name evidence="2" type="ORF">METZ01_LOCUS3529</name>
</gene>
<reference evidence="2" key="1">
    <citation type="submission" date="2018-05" db="EMBL/GenBank/DDBJ databases">
        <authorList>
            <person name="Lanie J.A."/>
            <person name="Ng W.-L."/>
            <person name="Kazmierczak K.M."/>
            <person name="Andrzejewski T.M."/>
            <person name="Davidsen T.M."/>
            <person name="Wayne K.J."/>
            <person name="Tettelin H."/>
            <person name="Glass J.I."/>
            <person name="Rusch D."/>
            <person name="Podicherti R."/>
            <person name="Tsui H.-C.T."/>
            <person name="Winkler M.E."/>
        </authorList>
    </citation>
    <scope>NUCLEOTIDE SEQUENCE</scope>
</reference>
<dbReference type="NCBIfam" id="TIGR02429">
    <property type="entry name" value="pcaI_scoA_fam"/>
    <property type="match status" value="1"/>
</dbReference>
<evidence type="ECO:0000313" key="2">
    <source>
        <dbReference type="EMBL" id="SUZ50675.1"/>
    </source>
</evidence>
<organism evidence="2">
    <name type="scientific">marine metagenome</name>
    <dbReference type="NCBI Taxonomy" id="408172"/>
    <lineage>
        <taxon>unclassified sequences</taxon>
        <taxon>metagenomes</taxon>
        <taxon>ecological metagenomes</taxon>
    </lineage>
</organism>
<dbReference type="PANTHER" id="PTHR13707">
    <property type="entry name" value="KETOACID-COENZYME A TRANSFERASE"/>
    <property type="match status" value="1"/>
</dbReference>
<feature type="non-terminal residue" evidence="2">
    <location>
        <position position="1"/>
    </location>
</feature>
<dbReference type="AlphaFoldDB" id="A0A381N839"/>
<dbReference type="Pfam" id="PF01144">
    <property type="entry name" value="CoA_trans"/>
    <property type="match status" value="1"/>
</dbReference>
<proteinExistence type="predicted"/>
<dbReference type="EMBL" id="UINC01000183">
    <property type="protein sequence ID" value="SUZ50675.1"/>
    <property type="molecule type" value="Genomic_DNA"/>
</dbReference>
<evidence type="ECO:0008006" key="3">
    <source>
        <dbReference type="Google" id="ProtNLM"/>
    </source>
</evidence>
<accession>A0A381N839</accession>
<dbReference type="SUPFAM" id="SSF100950">
    <property type="entry name" value="NagB/RpiA/CoA transferase-like"/>
    <property type="match status" value="1"/>
</dbReference>
<dbReference type="InterPro" id="IPR012792">
    <property type="entry name" value="3-oxoacid_CoA-transf_A"/>
</dbReference>
<dbReference type="InterPro" id="IPR004165">
    <property type="entry name" value="CoA_trans_fam_I"/>
</dbReference>
<dbReference type="PANTHER" id="PTHR13707:SF60">
    <property type="entry name" value="ACETATE COA-TRANSFERASE SUBUNIT ALPHA"/>
    <property type="match status" value="1"/>
</dbReference>
<protein>
    <recommendedName>
        <fullName evidence="3">3-oxoacid CoA-transferase subunit A</fullName>
    </recommendedName>
</protein>
<dbReference type="InterPro" id="IPR037171">
    <property type="entry name" value="NagB/RpiA_transferase-like"/>
</dbReference>
<name>A0A381N839_9ZZZZ</name>